<evidence type="ECO:0000313" key="18">
    <source>
        <dbReference type="EMBL" id="KAI1232527.1"/>
    </source>
</evidence>
<dbReference type="InterPro" id="IPR041228">
    <property type="entry name" value="Dynein_C"/>
</dbReference>
<dbReference type="Pfam" id="PF17857">
    <property type="entry name" value="AAA_lid_1"/>
    <property type="match status" value="1"/>
</dbReference>
<dbReference type="InterPro" id="IPR027417">
    <property type="entry name" value="P-loop_NTPase"/>
</dbReference>
<dbReference type="InterPro" id="IPR004273">
    <property type="entry name" value="Dynein_heavy_D6_P-loop"/>
</dbReference>
<dbReference type="FunFam" id="1.10.287.2620:FF:000001">
    <property type="entry name" value="Cytoplasmic dynein heavy chain 1"/>
    <property type="match status" value="1"/>
</dbReference>
<dbReference type="InterPro" id="IPR043160">
    <property type="entry name" value="Dynein_C_barrel"/>
</dbReference>
<evidence type="ECO:0000256" key="10">
    <source>
        <dbReference type="ARBA" id="ARBA00023069"/>
    </source>
</evidence>
<evidence type="ECO:0000256" key="9">
    <source>
        <dbReference type="ARBA" id="ARBA00023054"/>
    </source>
</evidence>
<evidence type="ECO:0000256" key="5">
    <source>
        <dbReference type="ARBA" id="ARBA00022737"/>
    </source>
</evidence>
<dbReference type="PANTHER" id="PTHR45703:SF4">
    <property type="entry name" value="DYNEIN AXONEMAL HEAVY CHAIN 17"/>
    <property type="match status" value="1"/>
</dbReference>
<dbReference type="Proteomes" id="UP000618051">
    <property type="component" value="Unassembled WGS sequence"/>
</dbReference>
<evidence type="ECO:0000313" key="19">
    <source>
        <dbReference type="Proteomes" id="UP000618051"/>
    </source>
</evidence>
<keyword evidence="10" id="KW-0969">Cilium</keyword>
<keyword evidence="4" id="KW-0493">Microtubule</keyword>
<dbReference type="Gene3D" id="1.10.287.2620">
    <property type="match status" value="1"/>
</dbReference>
<dbReference type="SMART" id="SM00382">
    <property type="entry name" value="AAA"/>
    <property type="match status" value="4"/>
</dbReference>
<dbReference type="FunFam" id="3.20.180.20:FF:000001">
    <property type="entry name" value="Dynein axonemal heavy chain 5"/>
    <property type="match status" value="1"/>
</dbReference>
<dbReference type="Gene3D" id="6.10.140.1060">
    <property type="match status" value="1"/>
</dbReference>
<keyword evidence="5" id="KW-0677">Repeat</keyword>
<dbReference type="GO" id="GO:0051959">
    <property type="term" value="F:dynein light intermediate chain binding"/>
    <property type="evidence" value="ECO:0007669"/>
    <property type="project" value="InterPro"/>
</dbReference>
<dbReference type="FunFam" id="3.40.50.300:FF:000411">
    <property type="entry name" value="dynein heavy chain 17, axonemal"/>
    <property type="match status" value="1"/>
</dbReference>
<feature type="coiled-coil region" evidence="14">
    <location>
        <begin position="861"/>
        <end position="888"/>
    </location>
</feature>
<evidence type="ECO:0000256" key="4">
    <source>
        <dbReference type="ARBA" id="ARBA00022701"/>
    </source>
</evidence>
<dbReference type="Pfam" id="PF18198">
    <property type="entry name" value="AAA_lid_11"/>
    <property type="match status" value="1"/>
</dbReference>
<feature type="domain" description="AAA+ ATPase" evidence="16">
    <location>
        <begin position="2828"/>
        <end position="2974"/>
    </location>
</feature>
<gene>
    <name evidence="18" type="ORF">IHE44_0006993</name>
    <name evidence="17" type="ORF">IHE44_009380</name>
</gene>
<dbReference type="OrthoDB" id="286107at2759"/>
<dbReference type="FunFam" id="3.40.50.300:FF:000044">
    <property type="entry name" value="Dynein heavy chain 5, axonemal"/>
    <property type="match status" value="1"/>
</dbReference>
<dbReference type="Pfam" id="PF17852">
    <property type="entry name" value="Dynein_AAA_lid"/>
    <property type="match status" value="1"/>
</dbReference>
<feature type="coiled-coil region" evidence="14">
    <location>
        <begin position="3676"/>
        <end position="3724"/>
    </location>
</feature>
<dbReference type="InterPro" id="IPR024317">
    <property type="entry name" value="Dynein_heavy_chain_D4_dom"/>
</dbReference>
<dbReference type="Pfam" id="PF07728">
    <property type="entry name" value="AAA_5"/>
    <property type="match status" value="1"/>
</dbReference>
<dbReference type="Gene3D" id="1.10.8.720">
    <property type="entry name" value="Region D6 of dynein motor"/>
    <property type="match status" value="1"/>
</dbReference>
<dbReference type="InterPro" id="IPR041589">
    <property type="entry name" value="DNAH3_AAA_lid_1"/>
</dbReference>
<dbReference type="Gene3D" id="1.10.472.130">
    <property type="match status" value="1"/>
</dbReference>
<dbReference type="InterPro" id="IPR041466">
    <property type="entry name" value="Dynein_AAA5_ext"/>
</dbReference>
<dbReference type="InterPro" id="IPR035699">
    <property type="entry name" value="AAA_6"/>
</dbReference>
<proteinExistence type="inferred from homology"/>
<comment type="caution">
    <text evidence="17">The sequence shown here is derived from an EMBL/GenBank/DDBJ whole genome shotgun (WGS) entry which is preliminary data.</text>
</comment>
<dbReference type="Pfam" id="PF12777">
    <property type="entry name" value="MT"/>
    <property type="match status" value="1"/>
</dbReference>
<dbReference type="FunFam" id="3.40.50.300:FF:000049">
    <property type="entry name" value="Dynein, axonemal, heavy chain 5"/>
    <property type="match status" value="1"/>
</dbReference>
<feature type="non-terminal residue" evidence="17">
    <location>
        <position position="4916"/>
    </location>
</feature>
<keyword evidence="3" id="KW-0963">Cytoplasm</keyword>
<dbReference type="Pfam" id="PF12774">
    <property type="entry name" value="AAA_6"/>
    <property type="match status" value="2"/>
</dbReference>
<dbReference type="InterPro" id="IPR035706">
    <property type="entry name" value="AAA_9"/>
</dbReference>
<dbReference type="Pfam" id="PF08393">
    <property type="entry name" value="DHC_N2"/>
    <property type="match status" value="1"/>
</dbReference>
<dbReference type="InterPro" id="IPR013594">
    <property type="entry name" value="Dynein_heavy_tail"/>
</dbReference>
<dbReference type="Gene3D" id="1.10.8.710">
    <property type="match status" value="1"/>
</dbReference>
<dbReference type="Pfam" id="PF18199">
    <property type="entry name" value="Dynein_C"/>
    <property type="match status" value="1"/>
</dbReference>
<feature type="domain" description="AAA+ ATPase" evidence="16">
    <location>
        <begin position="2135"/>
        <end position="2322"/>
    </location>
</feature>
<dbReference type="GO" id="GO:0016887">
    <property type="term" value="F:ATP hydrolysis activity"/>
    <property type="evidence" value="ECO:0007669"/>
    <property type="project" value="InterPro"/>
</dbReference>
<dbReference type="GO" id="GO:0005524">
    <property type="term" value="F:ATP binding"/>
    <property type="evidence" value="ECO:0007669"/>
    <property type="project" value="UniProtKB-KW"/>
</dbReference>
<feature type="coiled-coil region" evidence="14">
    <location>
        <begin position="4037"/>
        <end position="4067"/>
    </location>
</feature>
<dbReference type="InterPro" id="IPR043157">
    <property type="entry name" value="Dynein_AAA1S"/>
</dbReference>
<dbReference type="FunFam" id="1.20.920.20:FF:000003">
    <property type="entry name" value="Dynein axonemal heavy chain 17"/>
    <property type="match status" value="1"/>
</dbReference>
<evidence type="ECO:0000259" key="16">
    <source>
        <dbReference type="SMART" id="SM00382"/>
    </source>
</evidence>
<evidence type="ECO:0000256" key="13">
    <source>
        <dbReference type="ARBA" id="ARBA00023273"/>
    </source>
</evidence>
<dbReference type="FunFam" id="1.10.8.720:FF:000002">
    <property type="entry name" value="Dynein heavy chain 9, axonemal"/>
    <property type="match status" value="1"/>
</dbReference>
<accession>A0A835TYB8</accession>
<feature type="domain" description="AAA+ ATPase" evidence="16">
    <location>
        <begin position="2501"/>
        <end position="2632"/>
    </location>
</feature>
<keyword evidence="6" id="KW-0547">Nucleotide-binding</keyword>
<evidence type="ECO:0000256" key="11">
    <source>
        <dbReference type="ARBA" id="ARBA00023175"/>
    </source>
</evidence>
<feature type="coiled-coil region" evidence="14">
    <location>
        <begin position="3470"/>
        <end position="3532"/>
    </location>
</feature>
<evidence type="ECO:0000256" key="12">
    <source>
        <dbReference type="ARBA" id="ARBA00023212"/>
    </source>
</evidence>
<dbReference type="InterPro" id="IPR011704">
    <property type="entry name" value="ATPase_dyneun-rel_AAA"/>
</dbReference>
<dbReference type="EMBL" id="JADDUC020000022">
    <property type="protein sequence ID" value="KAI1232527.1"/>
    <property type="molecule type" value="Genomic_DNA"/>
</dbReference>
<name>A0A835TYB8_9PASS</name>
<dbReference type="Pfam" id="PF12775">
    <property type="entry name" value="AAA_7"/>
    <property type="match status" value="1"/>
</dbReference>
<dbReference type="Gene3D" id="1.20.920.30">
    <property type="match status" value="1"/>
</dbReference>
<dbReference type="FunFam" id="1.20.1270.280:FF:000003">
    <property type="entry name" value="Dynein axonemal heavy chain 17"/>
    <property type="match status" value="1"/>
</dbReference>
<dbReference type="FunFam" id="1.10.472.130:FF:000001">
    <property type="entry name" value="Dynein, axonemal, heavy chain 9"/>
    <property type="match status" value="1"/>
</dbReference>
<protein>
    <submittedName>
        <fullName evidence="18">Dynein heavy chain 17</fullName>
    </submittedName>
</protein>
<sequence>VVSPLLLSQDEGSSWPRIVVEDIVRQTHKLQNKLFVMSGKIQGKPLLPLPEHLVSWDDAGAAMDCLVEPIDGSVLHSIETVVIEWFQQVEEIFSQDPAQQLLEGLHPLPRVEFDFWQTRMTSLECITEQVLSHPWWPHVPVLSPPCTRPRCQCWPRHWRRLTAATGPPCRTCSAPSLGVSSMAWWWLPPTRCPHPNTDLVPFLGLEEANDVSLHLQPLQALLEEMEQADYSQVSDMWQNNQAQPGGLIWAAAEPLRSQGDTSPGSAAAPDEALLPQLRSFVPKVLCTVCLLRAHCVHYHSPAHIARILQEICNFFISLTYKFLNPEDMLKGLQGEPQETLEGLKLAISTTEKFFQSYSTYCSDLMPTLFPEQPELWEFPPTQLFGRMDAFLHRLKAIKELFQAAVDFLKLEKTVLGGVRGNFLGAWVLRISEEICEATKAFAECKYDPLDPDEEQWNKDFEEFQKKVEDANKQLAAIFCQGFDDCNRLTAAVKVPVPSSAAWHSSHGNWGSHPPWDCSRVQEPVPASLLQLVHMFASVLERPLIKAEASPCYMALLGMFEAELESVKALYDTRMVSPPPHGGAPAIHKNLPQVAGKLKWALELQQRLEGPRKDLLAMDHPAMVGAEADTVSGKYEEMMGMLQSYSKRIYEEWARGPGQDCHFSLEQPLLQRDHESGLLHVNFSREVGAGTGSTCTPPWGEPGALSAVLREVKYLHIQQQPDIPSNAESLYAQNETFQKIGDNLELIVGWYNEAGSEGETAQLLFQAKRDWGGFGYDRLSQAVAAAIHLLPPSLRPSSSVLTEDILAQVKQHSPGDVLAQVKRQLMPVEKPLLAEELEALDIRLATAEKTLFWNHEGVMEYIQEMRESLHDLQKRVQRAKLNLQNITQLMEVMFAGTSQAAFWDTSSRGHPLPGLAEQPILSSLQNCSATPLFGRKDNKETALLDLDGKENALAQRRTVIGSTGEKIQGMVKHGMAPRGTRKDSKQCQGSLTSTGGFLVQENADLFKAGLSSRIWLDYVAYIDRIVLDGLCRLVHRTLQLLLTNMDPEAQVSPLFEVRMELSEGRVQYQPSLDAGAGDSFLVLVEGLLGDTEAVAASMPRLLEGAVSYKVSSSQAQLPASRRWVRLVRTALEEEEELLRMQEKLMSLVVSTMAEGEEFSASFEELSYLWQESPEEFLQRFLTMDRAPVPEEGEPQPGTEPQPEPEKPLAPGLPPLQFFQQEIDALEALHEDVLEFEETRVFGGWLQSDCRPFKKALLDAIKGHSLVLRQFLAHHVTSSLQELQDFIQQSTAGLSKPLEEGDYEGLVAVMGHLARVRERQEATDVMFEPLKETVALLKTYGDKMPEEIHLQLQKLPEHWDNNKKLCLRVAENAAPLQAAEAAVLRDKCQDFEVPARGSGWEAAPRQLWGDSAALPHCQVLAVLISLNMCVHTHEPPCPHTQVQQLAFRESFLGKAPFSYTDPQPYKSLNRQHKNILALEQEMAALAASAALFEVSVPEYKQLKLCRKELRLLKELWDMVTLVNLNIATWKTTRWADLNVEDMDIECKKFAKDIRGLDKEVKSWDAFTGLDSSMKNMMTSLRAVSELQNPAIRDRHWQELVHTTKGSPTRLVLLQVEFAMSENTTLADLLQLNLHKFEEEVRGIVDKASKEAGMEKVLNALDTTWASMEFEYEPHGRTQLPLLKMDELLIETLEDNQMQLQNVLASKYRAFFLQRAQDWQHKLSTTDTVINTWFEVQRKWSHLETIFIASEDTRSQLPEESKKFDTIDEDFRKLMADAVQTPNVIECTNKPGLHTQLEALQERLAVCEKALAEYLETKRLAFPRFYFVSSADLLDILSKGTEPLEVSRHLTKLFDSLAKLEFVQGSDKKPLKVAHGMFSRDGEYVAFDADCDLFGQVEVWLNRLLGRMRSTLRNLIPQALGTYEDKPREQWVFDYPAQVALTCTQIAWTSEVGVAFASLEKGYENALKDYNKKQIARLNALISLLLGNLSAGDRMKIMTICTIDVHARDVMAKMIQTKVVSGPKAGSVTVPGARLGSASAHLPSTTSLQVENSQAFAWQSQLRHRWDEGHKHCYANICDAQLLYAYEYLGNTPRLTGGAPHTSLCPWHCGPASPQLSPVSSLGRCYITLTQSLHLYMGGAPAGPAGTGKTETTKDLGRAVGMMVYVFNCSEQMDYKVGHRAAGGESHRVSKTRGPGFGSMEPRGRGALSLWGISTAQSIRQTPTAAASCGNIYKGLAQTGAWGCFDEFNRILVEVLSVIAVQVKCIQDAIRAKKKTFNFLGETISLVPSVGLFITMNPGYAGRTELPENLKALFRPCAMVVPDFELICEIMLVAEGFLDARLLARKFITLYTLCKELLSKQDHYDWGLRAIKSVLVVAGSLKRGDPGSAEDQVLMRALRDFNIPKIVTDDLPVFLGLIGDLFPALDVPRKRDLNFEKVQAQARHHCQRRPRSWGRPAHLQGFPGLVVSASSPCQVIRESVLELKLQAEENFVLKVVQLEELLQVRHSVFVVGSAGCGKSQVLKSLNKTYQRLKRRPVTVDLDPKAVTCDELFGIIHPATREWKDGLFSTAMRDLANITHDGPKWIILDGDIDPMWIESLNTVMDDNKVLTLASNERIPLTPTMRLIFEISHLRTATPATVSRAGILYINPTDLGWNPIVTSWIETRTVKSEKAALMILFDKYLPPCLEKLRSGFKTITPVPEVTAIQTVLSLLECFLTPKNVPPDSPREQYELFFVFACVWAFGGALFQDQLVDHRQQFSKWWLTEFKTIKFPNQGTIFDYYIHPEKKTFNPWDERVPEFELDPDVPLQAAVVHTTETIRLRYFMDLLMEKQRPVMLVGNAGTGKSVLMWDKLEALGTDEYLVQSVPLNFYTTSAMLQAVLEKPLEKKSGRIYGPPGTRRLIYFIDDMNMPEVDKYGTVAPHTLIRQHLDHGHWYDRNKLTLKDIRNCQYVACMNPTAGSFTIDSRLQRHFCVLAVCFPSREALHTVYGTILQQHLARHNMPLLLQKMQPPLVAAALALHQKVAANFLPTAIKFHYIFNLRDLSNIFQGLLFSTPECLKTPVDLVRLWLHEAERVYGDKLVDEEDQYSFKKLLADICKASFQDLNEELMFAKPNIYCHFAQGMDESKYMPVVSWAALSDLLREALDSYNEVNAAMNLVLFEDAVSHICRISRILESPRGNALLVGVGGSGKQSLARLAAHISNLSVFQITLRKGYGIPDLKLDLASQYIKAAVKNIPGVFLMTDSQVAEESFLVVINDFLASGEVPGLFQDNDLEAIIGSMRPQVKSLGMEDTKENCWKLFIEKVRRQLKVVLCFSPVGSTLRVRARRFPAVVNCTAIDWFHEWPEDALVSVSSRFLEETPDIEVSWDPSTAAVLGTGDPGLHWAMNCSSAALCPEVKASISQFMSFVHTSSKEMSKIYLAVERRYNYTTPKTFLEQIKLYQNLLADKRSKLSASIDRLEKGLMKLQSTASQVDDLKAMLAVQEIELKQKNEDTDKLIHVVGVETEKVSKEKAIADEEELKVEAINKMVAEKQRACASDLAEAEVVLSAAREALDTLNKYNLTELKSFGAPPPEVVNVMAAVLILTAENGKIPKDKSWTAGKVKIGKADTFLASLKNYDGENIPEACLKAFEPYRKDPSFNPEFIKSKSTAAAGLCSWCLNMVRFYEVHCTVKPKRQAVADADAELAEAQQRLSRIKNKIAALNANLATLTAQFEKATAEKIKCQQEADETNKVITLANRLVGGLASENVRWAESVEQLREQGKTLCGDVLLVSAFVSYIGYFTKKYRAELLEKHWVPFLHGLKAPSSPSVQVPIPITPDLDPLSLLTDSADVAAWNNQGLPSDRTSTENAAILCSTQRWPLLVDAQLQGSKWIKNKFGEDLQIVRLGQRRYLDIIAQAVSEGQTLLIEDIGETVEAVLDPLLGRTAKGRYMRIGDKEVEYNQQFRLILHTRCFNPHYKPEVQAQCTLINFLVTREGLEDQLLAAVVARERPDLEALKASLTKSQNEFKIKLKELEDSLLARLSAAGGDFLRDTALVENLEITKRTAKEIEEKVKEAKVTEVQINEARENYRPAAERASLLYFILSDLCKINPIYQWGVRNDRVGGAQRFSVSAFMLLTRPQQPHADACWDLPQAFNGVFEKAIQRAVPSEDTQQRVINLTDQITYSVYVYTAQGLFERDKLIFLAQVAFQVLALKKEVNPAELDFLLRFPAKTGVTSPVDFLQHQGWGAVKALSEMEEFTSLENDIESSAKRWKRFVEMEAPENEVFPMDWKNKSALQKLCVLRCLRPDRMTYAIRKFVEEKMGSKYVKGRSIDLSEVYKESSPSTPLFFILSPGVDPLKDVEALGTRLGFTIDNGKIHNVSLGQGQEIVAEHAMEVAAAEGHWVILQNIHLVARWLGTLEKLVEHHSLDSHPEYRLFMSAEPAPSPETHIIPQGLLDNSIKITSEPPTGMRANLHGALDLFSQETLEQCSKETEFRCILFALCYFHAAVAERRRFGTQGWNRSYPFNNGDLTVSVNVLHNYLEANPKVPWDDLRYLFGEIMYGGHITDDWDRRLCRTYLSEYVQPEMLDGEVALAPGFMIPPRLDYEAYHQYIDDNLPGESPHLYGLHPNAEMGFLTVTSDRLFRTVLELQPKESEAAGGTGASREEQASQVKSVLDEILGQLPEPFNMEEMMAKAKEKTPYTVVALQECERMNILTNEIRRSLKELDLGLQGELTITSEMEELANALFYDSVPESWTRYAYPSLLSLATWYADLLQRIRELEVWSTDFVLPATVWLAGFFNPQSFLTAIMQSTARKKQWPLDKMCLAVDVTKKTREEITFPPREGSYVHGLFMEGARWDVAAGSIADARMKELTPEMPVILLRAIPVDRMDTTNVYECPVYKTRTRGPTYVWTFNLKTKEKAAKWVLAGVALLLEA</sequence>
<evidence type="ECO:0000256" key="3">
    <source>
        <dbReference type="ARBA" id="ARBA00022490"/>
    </source>
</evidence>
<dbReference type="GO" id="GO:0005930">
    <property type="term" value="C:axoneme"/>
    <property type="evidence" value="ECO:0007669"/>
    <property type="project" value="UniProtKB-SubCell"/>
</dbReference>
<reference evidence="18" key="3">
    <citation type="submission" date="2022-01" db="EMBL/GenBank/DDBJ databases">
        <authorList>
            <person name="Rubenstein D.R."/>
        </authorList>
    </citation>
    <scope>NUCLEOTIDE SEQUENCE</scope>
    <source>
        <strain evidence="18">SS15</strain>
        <tissue evidence="18">Liver</tissue>
    </source>
</reference>
<evidence type="ECO:0000256" key="15">
    <source>
        <dbReference type="SAM" id="MobiDB-lite"/>
    </source>
</evidence>
<dbReference type="InterPro" id="IPR042228">
    <property type="entry name" value="Dynein_linker_3"/>
</dbReference>
<dbReference type="FunFam" id="1.10.8.710:FF:000002">
    <property type="entry name" value="dynein heavy chain 17, axonemal"/>
    <property type="match status" value="1"/>
</dbReference>
<dbReference type="InterPro" id="IPR042219">
    <property type="entry name" value="AAA_lid_11_sf"/>
</dbReference>
<dbReference type="Gene3D" id="3.10.490.20">
    <property type="match status" value="1"/>
</dbReference>
<dbReference type="Gene3D" id="1.20.58.1120">
    <property type="match status" value="1"/>
</dbReference>
<dbReference type="InterPro" id="IPR026983">
    <property type="entry name" value="DHC"/>
</dbReference>
<reference evidence="18 19" key="2">
    <citation type="journal article" date="2021" name="J. Hered.">
        <title>Feather Gene Expression Elucidates the Developmental Basis of Plumage Iridescence in African Starlings.</title>
        <authorList>
            <person name="Rubenstein D.R."/>
            <person name="Corvelo A."/>
            <person name="MacManes M.D."/>
            <person name="Maia R."/>
            <person name="Narzisi G."/>
            <person name="Rousaki A."/>
            <person name="Vandenabeele P."/>
            <person name="Shawkey M.D."/>
            <person name="Solomon J."/>
        </authorList>
    </citation>
    <scope>NUCLEOTIDE SEQUENCE [LARGE SCALE GENOMIC DNA]</scope>
    <source>
        <strain evidence="18">SS15</strain>
    </source>
</reference>
<keyword evidence="12" id="KW-0206">Cytoskeleton</keyword>
<comment type="subcellular location">
    <subcellularLocation>
        <location evidence="1">Cytoplasm</location>
        <location evidence="1">Cytoskeleton</location>
        <location evidence="1">Cilium axoneme</location>
    </subcellularLocation>
</comment>
<dbReference type="FunFam" id="3.40.50.300:FF:002141">
    <property type="entry name" value="Dynein heavy chain"/>
    <property type="match status" value="1"/>
</dbReference>
<dbReference type="PANTHER" id="PTHR45703">
    <property type="entry name" value="DYNEIN HEAVY CHAIN"/>
    <property type="match status" value="1"/>
</dbReference>
<dbReference type="GO" id="GO:0031514">
    <property type="term" value="C:motile cilium"/>
    <property type="evidence" value="ECO:0007669"/>
    <property type="project" value="UniProtKB-ARBA"/>
</dbReference>
<dbReference type="FunFam" id="3.40.50.300:FF:000945">
    <property type="entry name" value="Dynein axonemal heavy chain 9"/>
    <property type="match status" value="1"/>
</dbReference>
<dbReference type="InterPro" id="IPR003593">
    <property type="entry name" value="AAA+_ATPase"/>
</dbReference>
<evidence type="ECO:0000256" key="14">
    <source>
        <dbReference type="SAM" id="Coils"/>
    </source>
</evidence>
<dbReference type="InterPro" id="IPR042222">
    <property type="entry name" value="Dynein_2_N"/>
</dbReference>
<organism evidence="17">
    <name type="scientific">Lamprotornis superbus</name>
    <dbReference type="NCBI Taxonomy" id="245042"/>
    <lineage>
        <taxon>Eukaryota</taxon>
        <taxon>Metazoa</taxon>
        <taxon>Chordata</taxon>
        <taxon>Craniata</taxon>
        <taxon>Vertebrata</taxon>
        <taxon>Euteleostomi</taxon>
        <taxon>Archelosauria</taxon>
        <taxon>Archosauria</taxon>
        <taxon>Dinosauria</taxon>
        <taxon>Saurischia</taxon>
        <taxon>Theropoda</taxon>
        <taxon>Coelurosauria</taxon>
        <taxon>Aves</taxon>
        <taxon>Neognathae</taxon>
        <taxon>Neoaves</taxon>
        <taxon>Telluraves</taxon>
        <taxon>Australaves</taxon>
        <taxon>Passeriformes</taxon>
        <taxon>Sturnidae</taxon>
        <taxon>Lamprotornis</taxon>
    </lineage>
</organism>
<dbReference type="Pfam" id="PF03028">
    <property type="entry name" value="Dynein_heavy"/>
    <property type="match status" value="1"/>
</dbReference>
<dbReference type="Gene3D" id="1.10.8.1220">
    <property type="match status" value="1"/>
</dbReference>
<evidence type="ECO:0000256" key="2">
    <source>
        <dbReference type="ARBA" id="ARBA00008887"/>
    </source>
</evidence>
<dbReference type="GO" id="GO:0007018">
    <property type="term" value="P:microtubule-based movement"/>
    <property type="evidence" value="ECO:0007669"/>
    <property type="project" value="InterPro"/>
</dbReference>
<keyword evidence="13" id="KW-0966">Cell projection</keyword>
<dbReference type="EMBL" id="JADDUC010000038">
    <property type="protein sequence ID" value="KAG0122131.1"/>
    <property type="molecule type" value="Genomic_DNA"/>
</dbReference>
<feature type="region of interest" description="Disordered" evidence="15">
    <location>
        <begin position="1186"/>
        <end position="1210"/>
    </location>
</feature>
<dbReference type="Pfam" id="PF08385">
    <property type="entry name" value="DHC_N1"/>
    <property type="match status" value="3"/>
</dbReference>
<evidence type="ECO:0000256" key="8">
    <source>
        <dbReference type="ARBA" id="ARBA00023017"/>
    </source>
</evidence>
<dbReference type="InterPro" id="IPR024743">
    <property type="entry name" value="Dynein_HC_stalk"/>
</dbReference>
<dbReference type="Gene3D" id="3.20.180.20">
    <property type="entry name" value="Dynein heavy chain, N-terminal domain 2"/>
    <property type="match status" value="1"/>
</dbReference>
<dbReference type="GO" id="GO:0005874">
    <property type="term" value="C:microtubule"/>
    <property type="evidence" value="ECO:0007669"/>
    <property type="project" value="UniProtKB-KW"/>
</dbReference>
<dbReference type="GO" id="GO:0045505">
    <property type="term" value="F:dynein intermediate chain binding"/>
    <property type="evidence" value="ECO:0007669"/>
    <property type="project" value="InterPro"/>
</dbReference>
<dbReference type="Gene3D" id="1.20.140.100">
    <property type="entry name" value="Dynein heavy chain, N-terminal domain 2"/>
    <property type="match status" value="1"/>
</dbReference>
<dbReference type="GO" id="GO:0008569">
    <property type="term" value="F:minus-end-directed microtubule motor activity"/>
    <property type="evidence" value="ECO:0007669"/>
    <property type="project" value="InterPro"/>
</dbReference>
<evidence type="ECO:0000256" key="7">
    <source>
        <dbReference type="ARBA" id="ARBA00022840"/>
    </source>
</evidence>
<dbReference type="InterPro" id="IPR041658">
    <property type="entry name" value="AAA_lid_11"/>
</dbReference>
<feature type="domain" description="AAA+ ATPase" evidence="16">
    <location>
        <begin position="3174"/>
        <end position="3312"/>
    </location>
</feature>
<comment type="similarity">
    <text evidence="2">Belongs to the dynein heavy chain family.</text>
</comment>
<reference evidence="17" key="1">
    <citation type="submission" date="2020-10" db="EMBL/GenBank/DDBJ databases">
        <title>Feather gene expression reveals the developmental basis of iridescence in African starlings.</title>
        <authorList>
            <person name="Rubenstein D.R."/>
        </authorList>
    </citation>
    <scope>NUCLEOTIDE SEQUENCE</scope>
    <source>
        <strain evidence="17">SS15</strain>
        <tissue evidence="17">Liver</tissue>
    </source>
</reference>
<dbReference type="FunFam" id="1.20.140.100:FF:000001">
    <property type="entry name" value="dynein heavy chain 17, axonemal"/>
    <property type="match status" value="1"/>
</dbReference>
<keyword evidence="9 14" id="KW-0175">Coiled coil</keyword>
<dbReference type="Gene3D" id="1.20.920.20">
    <property type="match status" value="1"/>
</dbReference>
<keyword evidence="7" id="KW-0067">ATP-binding</keyword>
<keyword evidence="11" id="KW-0505">Motor protein</keyword>
<evidence type="ECO:0000256" key="1">
    <source>
        <dbReference type="ARBA" id="ARBA00004430"/>
    </source>
</evidence>
<dbReference type="Gene3D" id="1.20.1270.280">
    <property type="match status" value="1"/>
</dbReference>
<dbReference type="Gene3D" id="3.40.50.300">
    <property type="entry name" value="P-loop containing nucleotide triphosphate hydrolases"/>
    <property type="match status" value="5"/>
</dbReference>
<evidence type="ECO:0000313" key="17">
    <source>
        <dbReference type="EMBL" id="KAG0122131.1"/>
    </source>
</evidence>
<dbReference type="Pfam" id="PF12781">
    <property type="entry name" value="AAA_9"/>
    <property type="match status" value="1"/>
</dbReference>
<dbReference type="SUPFAM" id="SSF52540">
    <property type="entry name" value="P-loop containing nucleoside triphosphate hydrolases"/>
    <property type="match status" value="4"/>
</dbReference>
<dbReference type="InterPro" id="IPR013602">
    <property type="entry name" value="Dynein_heavy_linker"/>
</dbReference>
<dbReference type="Pfam" id="PF12780">
    <property type="entry name" value="AAA_8"/>
    <property type="match status" value="1"/>
</dbReference>
<dbReference type="GO" id="GO:0030286">
    <property type="term" value="C:dynein complex"/>
    <property type="evidence" value="ECO:0007669"/>
    <property type="project" value="UniProtKB-KW"/>
</dbReference>
<dbReference type="FunFam" id="3.10.490.20:FF:000002">
    <property type="entry name" value="Dynein axonemal heavy chain 17"/>
    <property type="match status" value="1"/>
</dbReference>
<keyword evidence="8" id="KW-0243">Dynein</keyword>
<evidence type="ECO:0000256" key="6">
    <source>
        <dbReference type="ARBA" id="ARBA00022741"/>
    </source>
</evidence>
<keyword evidence="19" id="KW-1185">Reference proteome</keyword>
<dbReference type="FunFam" id="1.20.920.30:FF:000003">
    <property type="entry name" value="Dynein axonemal heavy chain 17"/>
    <property type="match status" value="1"/>
</dbReference>